<dbReference type="GO" id="GO:0005975">
    <property type="term" value="P:carbohydrate metabolic process"/>
    <property type="evidence" value="ECO:0007669"/>
    <property type="project" value="UniProtKB-ARBA"/>
</dbReference>
<accession>A0A2P8I010</accession>
<keyword evidence="2" id="KW-0418">Kinase</keyword>
<proteinExistence type="predicted"/>
<reference evidence="2 3" key="1">
    <citation type="submission" date="2018-03" db="EMBL/GenBank/DDBJ databases">
        <title>Genomic Encyclopedia of Type Strains, Phase III (KMG-III): the genomes of soil and plant-associated and newly described type strains.</title>
        <authorList>
            <person name="Whitman W."/>
        </authorList>
    </citation>
    <scope>NUCLEOTIDE SEQUENCE [LARGE SCALE GENOMIC DNA]</scope>
    <source>
        <strain evidence="2 3">CGMCC 4.7097</strain>
    </source>
</reference>
<dbReference type="InterPro" id="IPR032640">
    <property type="entry name" value="AMPK1_CBM"/>
</dbReference>
<dbReference type="CDD" id="cd07184">
    <property type="entry name" value="E_set_Isoamylase_like_N"/>
    <property type="match status" value="1"/>
</dbReference>
<dbReference type="GO" id="GO:0016301">
    <property type="term" value="F:kinase activity"/>
    <property type="evidence" value="ECO:0007669"/>
    <property type="project" value="UniProtKB-KW"/>
</dbReference>
<dbReference type="AlphaFoldDB" id="A0A2P8I010"/>
<organism evidence="2 3">
    <name type="scientific">Saccharothrix carnea</name>
    <dbReference type="NCBI Taxonomy" id="1280637"/>
    <lineage>
        <taxon>Bacteria</taxon>
        <taxon>Bacillati</taxon>
        <taxon>Actinomycetota</taxon>
        <taxon>Actinomycetes</taxon>
        <taxon>Pseudonocardiales</taxon>
        <taxon>Pseudonocardiaceae</taxon>
        <taxon>Saccharothrix</taxon>
    </lineage>
</organism>
<dbReference type="Proteomes" id="UP000241118">
    <property type="component" value="Unassembled WGS sequence"/>
</dbReference>
<dbReference type="InterPro" id="IPR014756">
    <property type="entry name" value="Ig_E-set"/>
</dbReference>
<dbReference type="Pfam" id="PF16561">
    <property type="entry name" value="AMPK1_CBM"/>
    <property type="match status" value="1"/>
</dbReference>
<sequence>MLRSTRLFGPKRRVTFSLPLDHPRGPVSVVGTFNDWTPGVHELVPRRDGTRTVTVILSPGTHRFRYLGDGGHWFDEPDVPTVDTDGCVLTVDAT</sequence>
<comment type="caution">
    <text evidence="2">The sequence shown here is derived from an EMBL/GenBank/DDBJ whole genome shotgun (WGS) entry which is preliminary data.</text>
</comment>
<protein>
    <submittedName>
        <fullName evidence="2">AMP-activated protein kinase-like protein</fullName>
    </submittedName>
</protein>
<evidence type="ECO:0000259" key="1">
    <source>
        <dbReference type="Pfam" id="PF16561"/>
    </source>
</evidence>
<evidence type="ECO:0000313" key="2">
    <source>
        <dbReference type="EMBL" id="PSL51799.1"/>
    </source>
</evidence>
<evidence type="ECO:0000313" key="3">
    <source>
        <dbReference type="Proteomes" id="UP000241118"/>
    </source>
</evidence>
<dbReference type="SUPFAM" id="SSF81296">
    <property type="entry name" value="E set domains"/>
    <property type="match status" value="1"/>
</dbReference>
<keyword evidence="2" id="KW-0808">Transferase</keyword>
<dbReference type="Gene3D" id="2.60.40.10">
    <property type="entry name" value="Immunoglobulins"/>
    <property type="match status" value="1"/>
</dbReference>
<keyword evidence="3" id="KW-1185">Reference proteome</keyword>
<dbReference type="RefSeq" id="WP_106619667.1">
    <property type="nucleotide sequence ID" value="NZ_PYAX01000018.1"/>
</dbReference>
<feature type="domain" description="AMP-activated protein kinase glycogen-binding" evidence="1">
    <location>
        <begin position="27"/>
        <end position="87"/>
    </location>
</feature>
<gene>
    <name evidence="2" type="ORF">B0I31_118112</name>
</gene>
<dbReference type="InterPro" id="IPR013783">
    <property type="entry name" value="Ig-like_fold"/>
</dbReference>
<name>A0A2P8I010_SACCR</name>
<dbReference type="EMBL" id="PYAX01000018">
    <property type="protein sequence ID" value="PSL51799.1"/>
    <property type="molecule type" value="Genomic_DNA"/>
</dbReference>
<dbReference type="OrthoDB" id="9811945at2"/>